<dbReference type="Pfam" id="PF00106">
    <property type="entry name" value="adh_short"/>
    <property type="match status" value="1"/>
</dbReference>
<dbReference type="InterPro" id="IPR002347">
    <property type="entry name" value="SDR_fam"/>
</dbReference>
<evidence type="ECO:0000313" key="10">
    <source>
        <dbReference type="Proteomes" id="UP000184386"/>
    </source>
</evidence>
<dbReference type="Proteomes" id="UP000184386">
    <property type="component" value="Unassembled WGS sequence"/>
</dbReference>
<dbReference type="InterPro" id="IPR020904">
    <property type="entry name" value="Sc_DH/Rdtase_CS"/>
</dbReference>
<evidence type="ECO:0000256" key="7">
    <source>
        <dbReference type="ARBA" id="ARBA00023098"/>
    </source>
</evidence>
<evidence type="ECO:0000256" key="1">
    <source>
        <dbReference type="ARBA" id="ARBA00005194"/>
    </source>
</evidence>
<dbReference type="OrthoDB" id="9808814at2"/>
<dbReference type="EMBL" id="FRAC01000039">
    <property type="protein sequence ID" value="SHL58210.1"/>
    <property type="molecule type" value="Genomic_DNA"/>
</dbReference>
<evidence type="ECO:0000256" key="6">
    <source>
        <dbReference type="ARBA" id="ARBA00023002"/>
    </source>
</evidence>
<keyword evidence="7" id="KW-0443">Lipid metabolism</keyword>
<name>A0A1M7BTA4_9FIRM</name>
<comment type="similarity">
    <text evidence="2">Belongs to the short-chain dehydrogenases/reductases (SDR) family.</text>
</comment>
<evidence type="ECO:0000256" key="3">
    <source>
        <dbReference type="ARBA" id="ARBA00022516"/>
    </source>
</evidence>
<reference evidence="9 10" key="1">
    <citation type="submission" date="2016-11" db="EMBL/GenBank/DDBJ databases">
        <authorList>
            <person name="Jaros S."/>
            <person name="Januszkiewicz K."/>
            <person name="Wedrychowicz H."/>
        </authorList>
    </citation>
    <scope>NUCLEOTIDE SEQUENCE [LARGE SCALE GENOMIC DNA]</scope>
    <source>
        <strain evidence="9 10">DSM 15929</strain>
    </source>
</reference>
<evidence type="ECO:0000256" key="5">
    <source>
        <dbReference type="ARBA" id="ARBA00022857"/>
    </source>
</evidence>
<dbReference type="STRING" id="1121322.SAMN02745136_05234"/>
<evidence type="ECO:0008006" key="11">
    <source>
        <dbReference type="Google" id="ProtNLM"/>
    </source>
</evidence>
<dbReference type="Gene3D" id="3.40.50.720">
    <property type="entry name" value="NAD(P)-binding Rossmann-like Domain"/>
    <property type="match status" value="1"/>
</dbReference>
<keyword evidence="5" id="KW-0521">NADP</keyword>
<dbReference type="PANTHER" id="PTHR43086:SF2">
    <property type="entry name" value="HYDROXYSTEROID DEHYDROGENASE-LIKE PROTEIN 1"/>
    <property type="match status" value="1"/>
</dbReference>
<evidence type="ECO:0000313" key="9">
    <source>
        <dbReference type="EMBL" id="SHL58210.1"/>
    </source>
</evidence>
<dbReference type="PANTHER" id="PTHR43086">
    <property type="entry name" value="VERY-LONG-CHAIN 3-OXOOACYL-COA REDUCTASE"/>
    <property type="match status" value="1"/>
</dbReference>
<comment type="pathway">
    <text evidence="1">Lipid metabolism; fatty acid biosynthesis.</text>
</comment>
<keyword evidence="10" id="KW-1185">Reference proteome</keyword>
<dbReference type="PROSITE" id="PS00061">
    <property type="entry name" value="ADH_SHORT"/>
    <property type="match status" value="1"/>
</dbReference>
<protein>
    <recommendedName>
        <fullName evidence="11">Short-chain dehydrogenase</fullName>
    </recommendedName>
</protein>
<dbReference type="PRINTS" id="PR00081">
    <property type="entry name" value="GDHRDH"/>
</dbReference>
<dbReference type="RefSeq" id="WP_073280142.1">
    <property type="nucleotide sequence ID" value="NZ_FRAC01000039.1"/>
</dbReference>
<dbReference type="InterPro" id="IPR036291">
    <property type="entry name" value="NAD(P)-bd_dom_sf"/>
</dbReference>
<dbReference type="CDD" id="cd05233">
    <property type="entry name" value="SDR_c"/>
    <property type="match status" value="1"/>
</dbReference>
<dbReference type="GO" id="GO:0030497">
    <property type="term" value="P:fatty acid elongation"/>
    <property type="evidence" value="ECO:0007669"/>
    <property type="project" value="TreeGrafter"/>
</dbReference>
<gene>
    <name evidence="9" type="ORF">SAMN02745136_05234</name>
</gene>
<evidence type="ECO:0000256" key="8">
    <source>
        <dbReference type="ARBA" id="ARBA00023160"/>
    </source>
</evidence>
<proteinExistence type="inferred from homology"/>
<sequence length="252" mass="28090">MKIAIITGASSGLGTEFANEIIENHLELEEIWLIARRKERLEEIIQKYPKKRIRSISMDLGKEESYSELEKILNETKPDIRILVSNAGVLTRGSLVDKDLKSQLNMTNLNINGYLAIAKLCLPYMKKGSMIVETCSVSAFVPNPNMAVYSGTKAFVLYFSRAMHEELKPRGINVCAICPGNMASEISSLSEQLGNGSIINKLPFLDMRKVARYSLKAAQSGKSVYTPGLFYKLYRVVSKILPHDLMIPLAKG</sequence>
<keyword evidence="3" id="KW-0444">Lipid biosynthesis</keyword>
<keyword evidence="6" id="KW-0560">Oxidoreductase</keyword>
<dbReference type="GO" id="GO:0016491">
    <property type="term" value="F:oxidoreductase activity"/>
    <property type="evidence" value="ECO:0007669"/>
    <property type="project" value="UniProtKB-KW"/>
</dbReference>
<keyword evidence="8" id="KW-0275">Fatty acid biosynthesis</keyword>
<keyword evidence="4" id="KW-0276">Fatty acid metabolism</keyword>
<evidence type="ECO:0000256" key="4">
    <source>
        <dbReference type="ARBA" id="ARBA00022832"/>
    </source>
</evidence>
<organism evidence="9 10">
    <name type="scientific">Anaerocolumna jejuensis DSM 15929</name>
    <dbReference type="NCBI Taxonomy" id="1121322"/>
    <lineage>
        <taxon>Bacteria</taxon>
        <taxon>Bacillati</taxon>
        <taxon>Bacillota</taxon>
        <taxon>Clostridia</taxon>
        <taxon>Lachnospirales</taxon>
        <taxon>Lachnospiraceae</taxon>
        <taxon>Anaerocolumna</taxon>
    </lineage>
</organism>
<evidence type="ECO:0000256" key="2">
    <source>
        <dbReference type="ARBA" id="ARBA00006484"/>
    </source>
</evidence>
<accession>A0A1M7BTA4</accession>
<dbReference type="SUPFAM" id="SSF51735">
    <property type="entry name" value="NAD(P)-binding Rossmann-fold domains"/>
    <property type="match status" value="1"/>
</dbReference>
<dbReference type="AlphaFoldDB" id="A0A1M7BTA4"/>